<name>A0A939T8F0_9ACTN</name>
<accession>A0A939T8F0</accession>
<evidence type="ECO:0000313" key="2">
    <source>
        <dbReference type="Proteomes" id="UP000669179"/>
    </source>
</evidence>
<reference evidence="1" key="1">
    <citation type="submission" date="2021-03" db="EMBL/GenBank/DDBJ databases">
        <authorList>
            <person name="Kanchanasin P."/>
            <person name="Saeng-In P."/>
            <person name="Phongsopitanun W."/>
            <person name="Yuki M."/>
            <person name="Kudo T."/>
            <person name="Ohkuma M."/>
            <person name="Tanasupawat S."/>
        </authorList>
    </citation>
    <scope>NUCLEOTIDE SEQUENCE</scope>
    <source>
        <strain evidence="1">GKU 128</strain>
    </source>
</reference>
<organism evidence="1 2">
    <name type="scientific">Actinomadura barringtoniae</name>
    <dbReference type="NCBI Taxonomy" id="1427535"/>
    <lineage>
        <taxon>Bacteria</taxon>
        <taxon>Bacillati</taxon>
        <taxon>Actinomycetota</taxon>
        <taxon>Actinomycetes</taxon>
        <taxon>Streptosporangiales</taxon>
        <taxon>Thermomonosporaceae</taxon>
        <taxon>Actinomadura</taxon>
    </lineage>
</organism>
<gene>
    <name evidence="1" type="ORF">J4573_07060</name>
</gene>
<comment type="caution">
    <text evidence="1">The sequence shown here is derived from an EMBL/GenBank/DDBJ whole genome shotgun (WGS) entry which is preliminary data.</text>
</comment>
<sequence length="260" mass="28555">MRRLVMSVALAIFLVAGLLALGHHYTWWGPEPPNDPNALVLRVRFVKGMASPTDRPVPDISVYGDGRTITTGFDLTTSPAREVVKDQRLTHMAYRRLYRDARLAGLGSSRTFSSHEQIIDGGRTDITLLTEGKARLSKMPAGAGGVRVWLIDRMLKRLRSLPAGDLVRPPVTYHPERLALVSFPASEPDPKTPTAPWPLAPLPVNTGATCTMLNGPDVDKALQLAQTTSPTPYWRSGKTLYTVTFRPLLPDEHDCTAVTP</sequence>
<dbReference type="AlphaFoldDB" id="A0A939T8F0"/>
<dbReference type="RefSeq" id="WP_208254471.1">
    <property type="nucleotide sequence ID" value="NZ_JAGEOJ010000003.1"/>
</dbReference>
<keyword evidence="2" id="KW-1185">Reference proteome</keyword>
<evidence type="ECO:0000313" key="1">
    <source>
        <dbReference type="EMBL" id="MBO2446845.1"/>
    </source>
</evidence>
<dbReference type="Proteomes" id="UP000669179">
    <property type="component" value="Unassembled WGS sequence"/>
</dbReference>
<dbReference type="EMBL" id="JAGEOJ010000003">
    <property type="protein sequence ID" value="MBO2446845.1"/>
    <property type="molecule type" value="Genomic_DNA"/>
</dbReference>
<proteinExistence type="predicted"/>
<protein>
    <submittedName>
        <fullName evidence="1">Uncharacterized protein</fullName>
    </submittedName>
</protein>